<dbReference type="Proteomes" id="UP000265520">
    <property type="component" value="Unassembled WGS sequence"/>
</dbReference>
<proteinExistence type="predicted"/>
<accession>A0A392NLE6</accession>
<reference evidence="1 2" key="1">
    <citation type="journal article" date="2018" name="Front. Plant Sci.">
        <title>Red Clover (Trifolium pratense) and Zigzag Clover (T. medium) - A Picture of Genomic Similarities and Differences.</title>
        <authorList>
            <person name="Dluhosova J."/>
            <person name="Istvanek J."/>
            <person name="Nedelnik J."/>
            <person name="Repkova J."/>
        </authorList>
    </citation>
    <scope>NUCLEOTIDE SEQUENCE [LARGE SCALE GENOMIC DNA]</scope>
    <source>
        <strain evidence="2">cv. 10/8</strain>
        <tissue evidence="1">Leaf</tissue>
    </source>
</reference>
<name>A0A392NLE6_9FABA</name>
<dbReference type="EMBL" id="LXQA010042078">
    <property type="protein sequence ID" value="MCI00050.1"/>
    <property type="molecule type" value="Genomic_DNA"/>
</dbReference>
<protein>
    <submittedName>
        <fullName evidence="1">Vesicle-associated protein 1-2-like</fullName>
    </submittedName>
</protein>
<comment type="caution">
    <text evidence="1">The sequence shown here is derived from an EMBL/GenBank/DDBJ whole genome shotgun (WGS) entry which is preliminary data.</text>
</comment>
<organism evidence="1 2">
    <name type="scientific">Trifolium medium</name>
    <dbReference type="NCBI Taxonomy" id="97028"/>
    <lineage>
        <taxon>Eukaryota</taxon>
        <taxon>Viridiplantae</taxon>
        <taxon>Streptophyta</taxon>
        <taxon>Embryophyta</taxon>
        <taxon>Tracheophyta</taxon>
        <taxon>Spermatophyta</taxon>
        <taxon>Magnoliopsida</taxon>
        <taxon>eudicotyledons</taxon>
        <taxon>Gunneridae</taxon>
        <taxon>Pentapetalae</taxon>
        <taxon>rosids</taxon>
        <taxon>fabids</taxon>
        <taxon>Fabales</taxon>
        <taxon>Fabaceae</taxon>
        <taxon>Papilionoideae</taxon>
        <taxon>50 kb inversion clade</taxon>
        <taxon>NPAAA clade</taxon>
        <taxon>Hologalegina</taxon>
        <taxon>IRL clade</taxon>
        <taxon>Trifolieae</taxon>
        <taxon>Trifolium</taxon>
    </lineage>
</organism>
<sequence length="65" mass="7118">MQGEDKIIVQVIYVRDGAIVKNITPEMFEKESGYEVKECEVAVVYGVSPIPPSSVQEGSDEESSP</sequence>
<keyword evidence="2" id="KW-1185">Reference proteome</keyword>
<dbReference type="AlphaFoldDB" id="A0A392NLE6"/>
<evidence type="ECO:0000313" key="1">
    <source>
        <dbReference type="EMBL" id="MCI00050.1"/>
    </source>
</evidence>
<evidence type="ECO:0000313" key="2">
    <source>
        <dbReference type="Proteomes" id="UP000265520"/>
    </source>
</evidence>